<name>A0AAV6TUF9_9ARAC</name>
<sequence>MDISDLLKDWEFGELAQQFIENGINMEESESTSDSTLGSGAEFSSSSEANMNNHLPKRIKRSESGSNEEREPDVTPQKKPLFYPPPTSNDAHQKTNFEDLHCELNEHFEFMNKRQGKTEQSSDRSSTQGKQKKLLDFPGYFSIKKDPTTPCKSVSFSCATPTGQIYNIKQKSSTTKNKQTSSKSQQPPMDNSNFTVGNKSSSTFAEDSEKILLIL</sequence>
<reference evidence="2 3" key="1">
    <citation type="journal article" date="2022" name="Nat. Ecol. Evol.">
        <title>A masculinizing supergene underlies an exaggerated male reproductive morph in a spider.</title>
        <authorList>
            <person name="Hendrickx F."/>
            <person name="De Corte Z."/>
            <person name="Sonet G."/>
            <person name="Van Belleghem S.M."/>
            <person name="Kostlbacher S."/>
            <person name="Vangestel C."/>
        </authorList>
    </citation>
    <scope>NUCLEOTIDE SEQUENCE [LARGE SCALE GENOMIC DNA]</scope>
    <source>
        <strain evidence="2">W744_W776</strain>
    </source>
</reference>
<dbReference type="AlphaFoldDB" id="A0AAV6TUF9"/>
<evidence type="ECO:0000313" key="2">
    <source>
        <dbReference type="EMBL" id="KAG8175627.1"/>
    </source>
</evidence>
<evidence type="ECO:0000256" key="1">
    <source>
        <dbReference type="SAM" id="MobiDB-lite"/>
    </source>
</evidence>
<gene>
    <name evidence="2" type="ORF">JTE90_007698</name>
</gene>
<feature type="region of interest" description="Disordered" evidence="1">
    <location>
        <begin position="21"/>
        <end position="99"/>
    </location>
</feature>
<feature type="compositionally biased region" description="Basic and acidic residues" evidence="1">
    <location>
        <begin position="112"/>
        <end position="122"/>
    </location>
</feature>
<accession>A0AAV6TUF9</accession>
<feature type="compositionally biased region" description="Low complexity" evidence="1">
    <location>
        <begin position="169"/>
        <end position="186"/>
    </location>
</feature>
<evidence type="ECO:0000313" key="3">
    <source>
        <dbReference type="Proteomes" id="UP000827092"/>
    </source>
</evidence>
<comment type="caution">
    <text evidence="2">The sequence shown here is derived from an EMBL/GenBank/DDBJ whole genome shotgun (WGS) entry which is preliminary data.</text>
</comment>
<dbReference type="EMBL" id="JAFNEN010000979">
    <property type="protein sequence ID" value="KAG8175627.1"/>
    <property type="molecule type" value="Genomic_DNA"/>
</dbReference>
<feature type="region of interest" description="Disordered" evidence="1">
    <location>
        <begin position="112"/>
        <end position="133"/>
    </location>
</feature>
<keyword evidence="3" id="KW-1185">Reference proteome</keyword>
<feature type="region of interest" description="Disordered" evidence="1">
    <location>
        <begin position="168"/>
        <end position="207"/>
    </location>
</feature>
<feature type="compositionally biased region" description="Polar residues" evidence="1">
    <location>
        <begin position="187"/>
        <end position="205"/>
    </location>
</feature>
<protein>
    <submittedName>
        <fullName evidence="2">Uncharacterized protein</fullName>
    </submittedName>
</protein>
<dbReference type="Proteomes" id="UP000827092">
    <property type="component" value="Unassembled WGS sequence"/>
</dbReference>
<feature type="compositionally biased region" description="Low complexity" evidence="1">
    <location>
        <begin position="38"/>
        <end position="49"/>
    </location>
</feature>
<proteinExistence type="predicted"/>
<feature type="compositionally biased region" description="Basic and acidic residues" evidence="1">
    <location>
        <begin position="61"/>
        <end position="73"/>
    </location>
</feature>
<organism evidence="2 3">
    <name type="scientific">Oedothorax gibbosus</name>
    <dbReference type="NCBI Taxonomy" id="931172"/>
    <lineage>
        <taxon>Eukaryota</taxon>
        <taxon>Metazoa</taxon>
        <taxon>Ecdysozoa</taxon>
        <taxon>Arthropoda</taxon>
        <taxon>Chelicerata</taxon>
        <taxon>Arachnida</taxon>
        <taxon>Araneae</taxon>
        <taxon>Araneomorphae</taxon>
        <taxon>Entelegynae</taxon>
        <taxon>Araneoidea</taxon>
        <taxon>Linyphiidae</taxon>
        <taxon>Erigoninae</taxon>
        <taxon>Oedothorax</taxon>
    </lineage>
</organism>